<dbReference type="OrthoDB" id="3900342at2759"/>
<dbReference type="GO" id="GO:0015171">
    <property type="term" value="F:amino acid transmembrane transporter activity"/>
    <property type="evidence" value="ECO:0007669"/>
    <property type="project" value="TreeGrafter"/>
</dbReference>
<feature type="transmembrane region" description="Helical" evidence="6">
    <location>
        <begin position="333"/>
        <end position="351"/>
    </location>
</feature>
<evidence type="ECO:0000256" key="5">
    <source>
        <dbReference type="ARBA" id="ARBA00023136"/>
    </source>
</evidence>
<dbReference type="InterPro" id="IPR050524">
    <property type="entry name" value="APC_YAT"/>
</dbReference>
<feature type="domain" description="Amino acid permease/ SLC12A" evidence="7">
    <location>
        <begin position="53"/>
        <end position="509"/>
    </location>
</feature>
<protein>
    <submittedName>
        <fullName evidence="8">CIC11C00000003209</fullName>
    </submittedName>
</protein>
<feature type="transmembrane region" description="Helical" evidence="6">
    <location>
        <begin position="186"/>
        <end position="210"/>
    </location>
</feature>
<name>A0A1L0BRS1_9ASCO</name>
<evidence type="ECO:0000256" key="3">
    <source>
        <dbReference type="ARBA" id="ARBA00022692"/>
    </source>
</evidence>
<sequence length="546" mass="60336">MSVQPEVSLHTQYDKEKKQNTAIEVVESLLSSLEDEALFKEESRLSRGLKQRHIQMLTLVGVFGTGLFLSSGSTLYLTGNVGMFLSYFIVGILVGLNQLANIEISCLAPFTGAIVRQSEHFIDESYGFALGWIQVYSNVIPVELAATAVVMQYWSDLNPAVWLTVFMVIIVAFNSYSIGFYGEVEFVFGVLKLLLITGLILFCAIVDLGGAHNIDRIGFRYWKETPFKAKYLVGSLGKFLAWWKAANSTIYAFGGISVISLFGGETQNPRRAICTAGKRVFYRVFSLYMLTVFGLTLILSSEDAAIASPTGDATGSPFVIAIKRVGVKGLPSVVNALVLSSAFSAANLALVQSSRNLFALASKGQAPKIFLKTNKKGLPYYGVIISGIFMPLSYMSASSGSAEVFSWFQSITSANILVGWISISLAHIGMQRALRAQGFSRDDLPYKMPFAHVGAYILLLFFTLFLFTSGFPNFMKGGFVISSFFSCYFTIAFFVILFVAWKLFKRTKIIPPQDVDLKSLFRQIEETPELPAQPLTGWKWLTLLWS</sequence>
<comment type="subcellular location">
    <subcellularLocation>
        <location evidence="1">Membrane</location>
        <topology evidence="1">Multi-pass membrane protein</topology>
    </subcellularLocation>
</comment>
<dbReference type="GO" id="GO:0016020">
    <property type="term" value="C:membrane"/>
    <property type="evidence" value="ECO:0007669"/>
    <property type="project" value="UniProtKB-SubCell"/>
</dbReference>
<dbReference type="STRING" id="45354.A0A1L0BRS1"/>
<dbReference type="PANTHER" id="PTHR43341:SF18">
    <property type="entry name" value="AMINO ACID PERMEASE_ SLC12A DOMAIN-CONTAINING PROTEIN"/>
    <property type="match status" value="1"/>
</dbReference>
<dbReference type="InterPro" id="IPR004841">
    <property type="entry name" value="AA-permease/SLC12A_dom"/>
</dbReference>
<dbReference type="AlphaFoldDB" id="A0A1L0BRS1"/>
<evidence type="ECO:0000256" key="6">
    <source>
        <dbReference type="SAM" id="Phobius"/>
    </source>
</evidence>
<evidence type="ECO:0000256" key="4">
    <source>
        <dbReference type="ARBA" id="ARBA00022989"/>
    </source>
</evidence>
<dbReference type="Gene3D" id="1.20.1740.10">
    <property type="entry name" value="Amino acid/polyamine transporter I"/>
    <property type="match status" value="1"/>
</dbReference>
<feature type="transmembrane region" description="Helical" evidence="6">
    <location>
        <begin position="407"/>
        <end position="428"/>
    </location>
</feature>
<organism evidence="8 9">
    <name type="scientific">Sungouiella intermedia</name>
    <dbReference type="NCBI Taxonomy" id="45354"/>
    <lineage>
        <taxon>Eukaryota</taxon>
        <taxon>Fungi</taxon>
        <taxon>Dikarya</taxon>
        <taxon>Ascomycota</taxon>
        <taxon>Saccharomycotina</taxon>
        <taxon>Pichiomycetes</taxon>
        <taxon>Metschnikowiaceae</taxon>
        <taxon>Sungouiella</taxon>
    </lineage>
</organism>
<keyword evidence="5 6" id="KW-0472">Membrane</keyword>
<evidence type="ECO:0000313" key="9">
    <source>
        <dbReference type="Proteomes" id="UP000182334"/>
    </source>
</evidence>
<keyword evidence="9" id="KW-1185">Reference proteome</keyword>
<evidence type="ECO:0000256" key="2">
    <source>
        <dbReference type="ARBA" id="ARBA00006983"/>
    </source>
</evidence>
<keyword evidence="3 6" id="KW-0812">Transmembrane</keyword>
<reference evidence="8 9" key="1">
    <citation type="submission" date="2016-10" db="EMBL/GenBank/DDBJ databases">
        <authorList>
            <person name="de Groot N.N."/>
        </authorList>
    </citation>
    <scope>NUCLEOTIDE SEQUENCE [LARGE SCALE GENOMIC DNA]</scope>
    <source>
        <strain evidence="8 9">CBS 141442</strain>
    </source>
</reference>
<dbReference type="PANTHER" id="PTHR43341">
    <property type="entry name" value="AMINO ACID PERMEASE"/>
    <property type="match status" value="1"/>
</dbReference>
<gene>
    <name evidence="8" type="ORF">SAMEA4029010_CIC11G00000003209</name>
</gene>
<dbReference type="EMBL" id="LT635758">
    <property type="protein sequence ID" value="SGZ52906.1"/>
    <property type="molecule type" value="Genomic_DNA"/>
</dbReference>
<accession>A0A1L0BRS1</accession>
<feature type="transmembrane region" description="Helical" evidence="6">
    <location>
        <begin position="280"/>
        <end position="299"/>
    </location>
</feature>
<feature type="transmembrane region" description="Helical" evidence="6">
    <location>
        <begin position="479"/>
        <end position="501"/>
    </location>
</feature>
<evidence type="ECO:0000256" key="1">
    <source>
        <dbReference type="ARBA" id="ARBA00004141"/>
    </source>
</evidence>
<feature type="transmembrane region" description="Helical" evidence="6">
    <location>
        <begin position="449"/>
        <end position="467"/>
    </location>
</feature>
<evidence type="ECO:0000313" key="8">
    <source>
        <dbReference type="EMBL" id="SGZ52906.1"/>
    </source>
</evidence>
<evidence type="ECO:0000259" key="7">
    <source>
        <dbReference type="Pfam" id="PF00324"/>
    </source>
</evidence>
<proteinExistence type="inferred from homology"/>
<feature type="transmembrane region" description="Helical" evidence="6">
    <location>
        <begin position="160"/>
        <end position="180"/>
    </location>
</feature>
<keyword evidence="4 6" id="KW-1133">Transmembrane helix</keyword>
<dbReference type="PIRSF" id="PIRSF006060">
    <property type="entry name" value="AA_transporter"/>
    <property type="match status" value="1"/>
</dbReference>
<dbReference type="Proteomes" id="UP000182334">
    <property type="component" value="Chromosome III"/>
</dbReference>
<dbReference type="Pfam" id="PF00324">
    <property type="entry name" value="AA_permease"/>
    <property type="match status" value="1"/>
</dbReference>
<feature type="transmembrane region" description="Helical" evidence="6">
    <location>
        <begin position="54"/>
        <end position="77"/>
    </location>
</feature>
<comment type="similarity">
    <text evidence="2">Belongs to the amino acid-polyamine-organocation (APC) superfamily. YAT (TC 2.A.3.10) family.</text>
</comment>
<feature type="transmembrane region" description="Helical" evidence="6">
    <location>
        <begin position="378"/>
        <end position="395"/>
    </location>
</feature>